<sequence>MDPTDLGERICILGQSASGKSTLAAALGQARGLPVVHLDQLRHVPGSRWVVRPDPEFEALHAAAVAEERWVIEGNYSRWLESRLERATGLILLEVSTPTSLLRNVHRSSTVERHPRVGDLGGGDTLTWERVRFIVGQSGAARRRRAAVFAETDLPKVRLSGTRAIRDFCRRASA</sequence>
<dbReference type="InterPro" id="IPR027417">
    <property type="entry name" value="P-loop_NTPase"/>
</dbReference>
<organism evidence="1 2">
    <name type="scientific">Frondihabitans peucedani</name>
    <dbReference type="NCBI Taxonomy" id="598626"/>
    <lineage>
        <taxon>Bacteria</taxon>
        <taxon>Bacillati</taxon>
        <taxon>Actinomycetota</taxon>
        <taxon>Actinomycetes</taxon>
        <taxon>Micrococcales</taxon>
        <taxon>Microbacteriaceae</taxon>
        <taxon>Frondihabitans</taxon>
    </lineage>
</organism>
<comment type="caution">
    <text evidence="1">The sequence shown here is derived from an EMBL/GenBank/DDBJ whole genome shotgun (WGS) entry which is preliminary data.</text>
</comment>
<accession>A0ABP8DY76</accession>
<dbReference type="InterPro" id="IPR052922">
    <property type="entry name" value="Cytidylate_Kinase-2"/>
</dbReference>
<evidence type="ECO:0000313" key="1">
    <source>
        <dbReference type="EMBL" id="GAA4264844.1"/>
    </source>
</evidence>
<name>A0ABP8DY76_9MICO</name>
<proteinExistence type="predicted"/>
<dbReference type="SUPFAM" id="SSF52540">
    <property type="entry name" value="P-loop containing nucleoside triphosphate hydrolases"/>
    <property type="match status" value="1"/>
</dbReference>
<protein>
    <submittedName>
        <fullName evidence="1">ATPase AAA</fullName>
    </submittedName>
</protein>
<reference evidence="2" key="1">
    <citation type="journal article" date="2019" name="Int. J. Syst. Evol. Microbiol.">
        <title>The Global Catalogue of Microorganisms (GCM) 10K type strain sequencing project: providing services to taxonomists for standard genome sequencing and annotation.</title>
        <authorList>
            <consortium name="The Broad Institute Genomics Platform"/>
            <consortium name="The Broad Institute Genome Sequencing Center for Infectious Disease"/>
            <person name="Wu L."/>
            <person name="Ma J."/>
        </authorList>
    </citation>
    <scope>NUCLEOTIDE SEQUENCE [LARGE SCALE GENOMIC DNA]</scope>
    <source>
        <strain evidence="2">JCM 17442</strain>
    </source>
</reference>
<dbReference type="PANTHER" id="PTHR37816">
    <property type="entry name" value="YALI0E33011P"/>
    <property type="match status" value="1"/>
</dbReference>
<gene>
    <name evidence="1" type="ORF">GCM10022256_04560</name>
</gene>
<dbReference type="PANTHER" id="PTHR37816:SF1">
    <property type="entry name" value="TOXIN"/>
    <property type="match status" value="1"/>
</dbReference>
<keyword evidence="2" id="KW-1185">Reference proteome</keyword>
<dbReference type="Proteomes" id="UP001501594">
    <property type="component" value="Unassembled WGS sequence"/>
</dbReference>
<dbReference type="EMBL" id="BAABAU010000001">
    <property type="protein sequence ID" value="GAA4264844.1"/>
    <property type="molecule type" value="Genomic_DNA"/>
</dbReference>
<evidence type="ECO:0000313" key="2">
    <source>
        <dbReference type="Proteomes" id="UP001501594"/>
    </source>
</evidence>
<dbReference type="RefSeq" id="WP_344793419.1">
    <property type="nucleotide sequence ID" value="NZ_BAABAU010000001.1"/>
</dbReference>
<dbReference type="Gene3D" id="3.40.50.300">
    <property type="entry name" value="P-loop containing nucleotide triphosphate hydrolases"/>
    <property type="match status" value="1"/>
</dbReference>